<organism evidence="2 3">
    <name type="scientific">Psilocybe cf. subviscida</name>
    <dbReference type="NCBI Taxonomy" id="2480587"/>
    <lineage>
        <taxon>Eukaryota</taxon>
        <taxon>Fungi</taxon>
        <taxon>Dikarya</taxon>
        <taxon>Basidiomycota</taxon>
        <taxon>Agaricomycotina</taxon>
        <taxon>Agaricomycetes</taxon>
        <taxon>Agaricomycetidae</taxon>
        <taxon>Agaricales</taxon>
        <taxon>Agaricineae</taxon>
        <taxon>Strophariaceae</taxon>
        <taxon>Psilocybe</taxon>
    </lineage>
</organism>
<keyword evidence="1" id="KW-0732">Signal</keyword>
<dbReference type="AlphaFoldDB" id="A0A8H5BDA0"/>
<dbReference type="SUPFAM" id="SSF50685">
    <property type="entry name" value="Barwin-like endoglucanases"/>
    <property type="match status" value="1"/>
</dbReference>
<dbReference type="OrthoDB" id="406505at2759"/>
<dbReference type="CDD" id="cd22191">
    <property type="entry name" value="DPBB_RlpA_EXP_N-like"/>
    <property type="match status" value="1"/>
</dbReference>
<dbReference type="Gene3D" id="2.40.40.10">
    <property type="entry name" value="RlpA-like domain"/>
    <property type="match status" value="1"/>
</dbReference>
<feature type="chain" id="PRO_5034068934" description="Barwin domain-containing protein" evidence="1">
    <location>
        <begin position="19"/>
        <end position="126"/>
    </location>
</feature>
<dbReference type="InterPro" id="IPR036908">
    <property type="entry name" value="RlpA-like_sf"/>
</dbReference>
<dbReference type="Proteomes" id="UP000567179">
    <property type="component" value="Unassembled WGS sequence"/>
</dbReference>
<keyword evidence="3" id="KW-1185">Reference proteome</keyword>
<comment type="caution">
    <text evidence="2">The sequence shown here is derived from an EMBL/GenBank/DDBJ whole genome shotgun (WGS) entry which is preliminary data.</text>
</comment>
<proteinExistence type="predicted"/>
<accession>A0A8H5BDA0</accession>
<evidence type="ECO:0000313" key="2">
    <source>
        <dbReference type="EMBL" id="KAF5320761.1"/>
    </source>
</evidence>
<reference evidence="2 3" key="1">
    <citation type="journal article" date="2020" name="ISME J.">
        <title>Uncovering the hidden diversity of litter-decomposition mechanisms in mushroom-forming fungi.</title>
        <authorList>
            <person name="Floudas D."/>
            <person name="Bentzer J."/>
            <person name="Ahren D."/>
            <person name="Johansson T."/>
            <person name="Persson P."/>
            <person name="Tunlid A."/>
        </authorList>
    </citation>
    <scope>NUCLEOTIDE SEQUENCE [LARGE SCALE GENOMIC DNA]</scope>
    <source>
        <strain evidence="2 3">CBS 101986</strain>
    </source>
</reference>
<sequence length="126" mass="13486">MLSRVFILLSLAVVSVMAQTKGTGNLFDFVPELGACGFVNNSQQLVASVSRVVFENFKGATANPNDNPICKHKLLVKSGKKNVTAAIVDYYVNNKTSVDVGLSPVGFNQLSKPGQGIVQNVTWSII</sequence>
<dbReference type="EMBL" id="JAACJJ010000028">
    <property type="protein sequence ID" value="KAF5320761.1"/>
    <property type="molecule type" value="Genomic_DNA"/>
</dbReference>
<feature type="signal peptide" evidence="1">
    <location>
        <begin position="1"/>
        <end position="18"/>
    </location>
</feature>
<gene>
    <name evidence="2" type="ORF">D9619_002153</name>
</gene>
<name>A0A8H5BDA0_9AGAR</name>
<evidence type="ECO:0008006" key="4">
    <source>
        <dbReference type="Google" id="ProtNLM"/>
    </source>
</evidence>
<protein>
    <recommendedName>
        <fullName evidence="4">Barwin domain-containing protein</fullName>
    </recommendedName>
</protein>
<evidence type="ECO:0000256" key="1">
    <source>
        <dbReference type="SAM" id="SignalP"/>
    </source>
</evidence>
<evidence type="ECO:0000313" key="3">
    <source>
        <dbReference type="Proteomes" id="UP000567179"/>
    </source>
</evidence>